<dbReference type="PRINTS" id="PR00458">
    <property type="entry name" value="PEROXIDASE"/>
</dbReference>
<evidence type="ECO:0000256" key="11">
    <source>
        <dbReference type="ARBA" id="ARBA00023002"/>
    </source>
</evidence>
<feature type="disulfide bond" evidence="19">
    <location>
        <begin position="82"/>
        <end position="87"/>
    </location>
</feature>
<feature type="binding site" evidence="17">
    <location>
        <position position="88"/>
    </location>
    <ligand>
        <name>Ca(2+)</name>
        <dbReference type="ChEBI" id="CHEBI:29108"/>
        <label>1</label>
    </ligand>
</feature>
<reference evidence="22" key="1">
    <citation type="submission" date="2023-02" db="EMBL/GenBank/DDBJ databases">
        <title>Genome of toxic invasive species Heracleum sosnowskyi carries increased number of genes despite the absence of recent whole-genome duplications.</title>
        <authorList>
            <person name="Schelkunov M."/>
            <person name="Shtratnikova V."/>
            <person name="Makarenko M."/>
            <person name="Klepikova A."/>
            <person name="Omelchenko D."/>
            <person name="Novikova G."/>
            <person name="Obukhova E."/>
            <person name="Bogdanov V."/>
            <person name="Penin A."/>
            <person name="Logacheva M."/>
        </authorList>
    </citation>
    <scope>NUCLEOTIDE SEQUENCE</scope>
    <source>
        <strain evidence="22">Hsosn_3</strain>
        <tissue evidence="22">Leaf</tissue>
    </source>
</reference>
<comment type="cofactor">
    <cofactor evidence="17 20">
        <name>Ca(2+)</name>
        <dbReference type="ChEBI" id="CHEBI:29108"/>
    </cofactor>
    <text evidence="17 20">Binds 2 calcium ions per subunit.</text>
</comment>
<evidence type="ECO:0000256" key="7">
    <source>
        <dbReference type="ARBA" id="ARBA00022617"/>
    </source>
</evidence>
<feature type="binding site" evidence="17">
    <location>
        <position position="258"/>
    </location>
    <ligand>
        <name>Ca(2+)</name>
        <dbReference type="ChEBI" id="CHEBI:29108"/>
        <label>2</label>
    </ligand>
</feature>
<feature type="signal peptide" evidence="20">
    <location>
        <begin position="1"/>
        <end position="30"/>
    </location>
</feature>
<dbReference type="EC" id="1.11.1.7" evidence="5 20"/>
<feature type="chain" id="PRO_5041767007" description="Peroxidase" evidence="20">
    <location>
        <begin position="31"/>
        <end position="356"/>
    </location>
</feature>
<comment type="subcellular location">
    <subcellularLocation>
        <location evidence="3 20">Secreted</location>
    </subcellularLocation>
</comment>
<comment type="caution">
    <text evidence="22">The sequence shown here is derived from an EMBL/GenBank/DDBJ whole genome shotgun (WGS) entry which is preliminary data.</text>
</comment>
<evidence type="ECO:0000256" key="10">
    <source>
        <dbReference type="ARBA" id="ARBA00022837"/>
    </source>
</evidence>
<gene>
    <name evidence="22" type="ORF">POM88_045768</name>
</gene>
<dbReference type="GO" id="GO:0140825">
    <property type="term" value="F:lactoperoxidase activity"/>
    <property type="evidence" value="ECO:0007669"/>
    <property type="project" value="UniProtKB-EC"/>
</dbReference>
<dbReference type="InterPro" id="IPR002016">
    <property type="entry name" value="Haem_peroxidase"/>
</dbReference>
<keyword evidence="20" id="KW-0964">Secreted</keyword>
<feature type="binding site" evidence="16">
    <location>
        <position position="179"/>
    </location>
    <ligand>
        <name>substrate</name>
    </ligand>
</feature>
<dbReference type="Gene3D" id="1.10.520.10">
    <property type="match status" value="1"/>
</dbReference>
<dbReference type="SUPFAM" id="SSF48113">
    <property type="entry name" value="Heme-dependent peroxidases"/>
    <property type="match status" value="1"/>
</dbReference>
<evidence type="ECO:0000256" key="16">
    <source>
        <dbReference type="PIRSR" id="PIRSR600823-2"/>
    </source>
</evidence>
<comment type="function">
    <text evidence="2">Removal of H(2)O(2), oxidation of toxic reductants, biosynthesis and degradation of lignin, suberization, auxin catabolism, response to environmental stresses such as wounding, pathogen attack and oxidative stress. These functions might be dependent on each isozyme/isoform in each plant tissue.</text>
</comment>
<proteinExistence type="inferred from homology"/>
<dbReference type="EMBL" id="JAUIZM010000010">
    <property type="protein sequence ID" value="KAK1361294.1"/>
    <property type="molecule type" value="Genomic_DNA"/>
</dbReference>
<sequence length="356" mass="38508">MASNSCSNSFSVPFSCLLILLLSYFCVSEAQDTPPIAEGLSLSFFDTSCPDLESIVRNQLVEEFNQDIGQAAGLLRLHFHDCFVQGCDASVLLDGSASGPGEQDAPPNLSLRAKAFEIIDKIHSQVHAQCGAIVSCADIVALSARDSIYLSGGPDYKVPLGRRDGLTFATTEATLANLPRPSSNASVILDALANKSLDATDTVALTGGHTIGLSHCSSFTDRLYPQDPTMNETFANDLKNTCPENSTVDGTTVQDIRTPDDFDNQYYVNLVNRQGLFTSDQDLFTDSRTRDIVTSFAENQTLFFEKFVFGMLKMGQMDVVTGTNGEIRANCSVRNSDSTLLSSVVDVAEDLKVINF</sequence>
<accession>A0AAD8M6C6</accession>
<evidence type="ECO:0000256" key="3">
    <source>
        <dbReference type="ARBA" id="ARBA00004613"/>
    </source>
</evidence>
<dbReference type="GO" id="GO:0020037">
    <property type="term" value="F:heme binding"/>
    <property type="evidence" value="ECO:0007669"/>
    <property type="project" value="UniProtKB-UniRule"/>
</dbReference>
<dbReference type="InterPro" id="IPR019794">
    <property type="entry name" value="Peroxidases_AS"/>
</dbReference>
<feature type="binding site" evidence="17">
    <location>
        <position position="255"/>
    </location>
    <ligand>
        <name>Ca(2+)</name>
        <dbReference type="ChEBI" id="CHEBI:29108"/>
        <label>2</label>
    </ligand>
</feature>
<comment type="catalytic activity">
    <reaction evidence="1 20">
        <text>2 a phenolic donor + H2O2 = 2 a phenolic radical donor + 2 H2O</text>
        <dbReference type="Rhea" id="RHEA:56136"/>
        <dbReference type="ChEBI" id="CHEBI:15377"/>
        <dbReference type="ChEBI" id="CHEBI:16240"/>
        <dbReference type="ChEBI" id="CHEBI:139520"/>
        <dbReference type="ChEBI" id="CHEBI:139521"/>
        <dbReference type="EC" id="1.11.1.7"/>
    </reaction>
</comment>
<evidence type="ECO:0000256" key="14">
    <source>
        <dbReference type="ARBA" id="ARBA00023180"/>
    </source>
</evidence>
<keyword evidence="23" id="KW-1185">Reference proteome</keyword>
<keyword evidence="13 19" id="KW-1015">Disulfide bond</keyword>
<feature type="binding site" evidence="17">
    <location>
        <position position="210"/>
    </location>
    <ligand>
        <name>Ca(2+)</name>
        <dbReference type="ChEBI" id="CHEBI:29108"/>
        <label>2</label>
    </ligand>
</feature>
<feature type="active site" description="Proton acceptor" evidence="15">
    <location>
        <position position="80"/>
    </location>
</feature>
<evidence type="ECO:0000256" key="19">
    <source>
        <dbReference type="PIRSR" id="PIRSR600823-5"/>
    </source>
</evidence>
<keyword evidence="11 20" id="KW-0560">Oxidoreductase</keyword>
<dbReference type="PROSITE" id="PS50873">
    <property type="entry name" value="PEROXIDASE_4"/>
    <property type="match status" value="1"/>
</dbReference>
<evidence type="ECO:0000256" key="12">
    <source>
        <dbReference type="ARBA" id="ARBA00023004"/>
    </source>
</evidence>
<keyword evidence="9 20" id="KW-0732">Signal</keyword>
<feature type="site" description="Transition state stabilizer" evidence="18">
    <location>
        <position position="76"/>
    </location>
</feature>
<dbReference type="Proteomes" id="UP001237642">
    <property type="component" value="Unassembled WGS sequence"/>
</dbReference>
<dbReference type="PROSITE" id="PS00435">
    <property type="entry name" value="PEROXIDASE_1"/>
    <property type="match status" value="1"/>
</dbReference>
<feature type="binding site" evidence="17">
    <location>
        <position position="86"/>
    </location>
    <ligand>
        <name>Ca(2+)</name>
        <dbReference type="ChEBI" id="CHEBI:29108"/>
        <label>1</label>
    </ligand>
</feature>
<dbReference type="GO" id="GO:0046872">
    <property type="term" value="F:metal ion binding"/>
    <property type="evidence" value="ECO:0007669"/>
    <property type="project" value="UniProtKB-UniRule"/>
</dbReference>
<dbReference type="InterPro" id="IPR000823">
    <property type="entry name" value="Peroxidase_pln"/>
</dbReference>
<keyword evidence="20" id="KW-0376">Hydrogen peroxide</keyword>
<keyword evidence="6 20" id="KW-0575">Peroxidase</keyword>
<dbReference type="FunFam" id="1.10.420.10:FF:000006">
    <property type="entry name" value="Peroxidase"/>
    <property type="match status" value="1"/>
</dbReference>
<feature type="binding site" evidence="17">
    <location>
        <position position="102"/>
    </location>
    <ligand>
        <name>Ca(2+)</name>
        <dbReference type="ChEBI" id="CHEBI:29108"/>
        <label>1</label>
    </ligand>
</feature>
<feature type="disulfide bond" evidence="19">
    <location>
        <begin position="216"/>
        <end position="242"/>
    </location>
</feature>
<keyword evidence="12 17" id="KW-0408">Iron</keyword>
<name>A0AAD8M6C6_9APIA</name>
<feature type="disulfide bond" evidence="19">
    <location>
        <begin position="136"/>
        <end position="331"/>
    </location>
</feature>
<dbReference type="PRINTS" id="PR00461">
    <property type="entry name" value="PLPEROXIDASE"/>
</dbReference>
<keyword evidence="14" id="KW-0325">Glycoprotein</keyword>
<evidence type="ECO:0000313" key="23">
    <source>
        <dbReference type="Proteomes" id="UP001237642"/>
    </source>
</evidence>
<evidence type="ECO:0000256" key="15">
    <source>
        <dbReference type="PIRSR" id="PIRSR600823-1"/>
    </source>
</evidence>
<evidence type="ECO:0000256" key="17">
    <source>
        <dbReference type="PIRSR" id="PIRSR600823-3"/>
    </source>
</evidence>
<keyword evidence="7 20" id="KW-0349">Heme</keyword>
<evidence type="ECO:0000256" key="6">
    <source>
        <dbReference type="ARBA" id="ARBA00022559"/>
    </source>
</evidence>
<evidence type="ECO:0000313" key="22">
    <source>
        <dbReference type="EMBL" id="KAK1361294.1"/>
    </source>
</evidence>
<dbReference type="CDD" id="cd00693">
    <property type="entry name" value="secretory_peroxidase"/>
    <property type="match status" value="1"/>
</dbReference>
<keyword evidence="8 17" id="KW-0479">Metal-binding</keyword>
<evidence type="ECO:0000256" key="8">
    <source>
        <dbReference type="ARBA" id="ARBA00022723"/>
    </source>
</evidence>
<dbReference type="PROSITE" id="PS00436">
    <property type="entry name" value="PEROXIDASE_2"/>
    <property type="match status" value="1"/>
</dbReference>
<feature type="binding site" evidence="17">
    <location>
        <position position="81"/>
    </location>
    <ligand>
        <name>Ca(2+)</name>
        <dbReference type="ChEBI" id="CHEBI:29108"/>
        <label>1</label>
    </ligand>
</feature>
<dbReference type="Pfam" id="PF00141">
    <property type="entry name" value="peroxidase"/>
    <property type="match status" value="1"/>
</dbReference>
<comment type="cofactor">
    <cofactor evidence="17 20">
        <name>heme b</name>
        <dbReference type="ChEBI" id="CHEBI:60344"/>
    </cofactor>
    <text evidence="17 20">Binds 1 heme b (iron(II)-protoporphyrin IX) group per subunit.</text>
</comment>
<organism evidence="22 23">
    <name type="scientific">Heracleum sosnowskyi</name>
    <dbReference type="NCBI Taxonomy" id="360622"/>
    <lineage>
        <taxon>Eukaryota</taxon>
        <taxon>Viridiplantae</taxon>
        <taxon>Streptophyta</taxon>
        <taxon>Embryophyta</taxon>
        <taxon>Tracheophyta</taxon>
        <taxon>Spermatophyta</taxon>
        <taxon>Magnoliopsida</taxon>
        <taxon>eudicotyledons</taxon>
        <taxon>Gunneridae</taxon>
        <taxon>Pentapetalae</taxon>
        <taxon>asterids</taxon>
        <taxon>campanulids</taxon>
        <taxon>Apiales</taxon>
        <taxon>Apiaceae</taxon>
        <taxon>Apioideae</taxon>
        <taxon>apioid superclade</taxon>
        <taxon>Tordylieae</taxon>
        <taxon>Tordyliinae</taxon>
        <taxon>Heracleum</taxon>
    </lineage>
</organism>
<evidence type="ECO:0000256" key="18">
    <source>
        <dbReference type="PIRSR" id="PIRSR600823-4"/>
    </source>
</evidence>
<evidence type="ECO:0000256" key="2">
    <source>
        <dbReference type="ARBA" id="ARBA00002322"/>
    </source>
</evidence>
<evidence type="ECO:0000256" key="4">
    <source>
        <dbReference type="ARBA" id="ARBA00006873"/>
    </source>
</evidence>
<dbReference type="InterPro" id="IPR010255">
    <property type="entry name" value="Haem_peroxidase_sf"/>
</dbReference>
<evidence type="ECO:0000256" key="20">
    <source>
        <dbReference type="RuleBase" id="RU362060"/>
    </source>
</evidence>
<evidence type="ECO:0000256" key="5">
    <source>
        <dbReference type="ARBA" id="ARBA00012313"/>
    </source>
</evidence>
<dbReference type="GO" id="GO:0006979">
    <property type="term" value="P:response to oxidative stress"/>
    <property type="evidence" value="ECO:0007669"/>
    <property type="project" value="UniProtKB-UniRule"/>
</dbReference>
<feature type="domain" description="Plant heme peroxidase family profile" evidence="21">
    <location>
        <begin position="39"/>
        <end position="335"/>
    </location>
</feature>
<evidence type="ECO:0000256" key="1">
    <source>
        <dbReference type="ARBA" id="ARBA00000189"/>
    </source>
</evidence>
<protein>
    <recommendedName>
        <fullName evidence="5 20">Peroxidase</fullName>
        <ecNumber evidence="5 20">1.11.1.7</ecNumber>
    </recommendedName>
</protein>
<comment type="similarity">
    <text evidence="4">Belongs to the peroxidase family. Ascorbate peroxidase subfamily.</text>
</comment>
<feature type="disulfide bond" evidence="19">
    <location>
        <begin position="49"/>
        <end position="130"/>
    </location>
</feature>
<dbReference type="Gene3D" id="1.10.420.10">
    <property type="entry name" value="Peroxidase, domain 2"/>
    <property type="match status" value="1"/>
</dbReference>
<dbReference type="InterPro" id="IPR033905">
    <property type="entry name" value="Secretory_peroxidase"/>
</dbReference>
<dbReference type="InterPro" id="IPR019793">
    <property type="entry name" value="Peroxidases_heam-ligand_BS"/>
</dbReference>
<evidence type="ECO:0000256" key="9">
    <source>
        <dbReference type="ARBA" id="ARBA00022729"/>
    </source>
</evidence>
<dbReference type="AlphaFoldDB" id="A0AAD8M6C6"/>
<feature type="binding site" description="axial binding residue" evidence="17">
    <location>
        <position position="209"/>
    </location>
    <ligand>
        <name>heme b</name>
        <dbReference type="ChEBI" id="CHEBI:60344"/>
    </ligand>
    <ligandPart>
        <name>Fe</name>
        <dbReference type="ChEBI" id="CHEBI:18248"/>
    </ligandPart>
</feature>
<dbReference type="FunFam" id="1.10.520.10:FF:000009">
    <property type="entry name" value="Peroxidase"/>
    <property type="match status" value="1"/>
</dbReference>
<reference evidence="22" key="2">
    <citation type="submission" date="2023-05" db="EMBL/GenBank/DDBJ databases">
        <authorList>
            <person name="Schelkunov M.I."/>
        </authorList>
    </citation>
    <scope>NUCLEOTIDE SEQUENCE</scope>
    <source>
        <strain evidence="22">Hsosn_3</strain>
        <tissue evidence="22">Leaf</tissue>
    </source>
</reference>
<evidence type="ECO:0000256" key="13">
    <source>
        <dbReference type="ARBA" id="ARBA00023157"/>
    </source>
</evidence>
<keyword evidence="10 17" id="KW-0106">Calcium</keyword>
<dbReference type="GO" id="GO:0042744">
    <property type="term" value="P:hydrogen peroxide catabolic process"/>
    <property type="evidence" value="ECO:0007669"/>
    <property type="project" value="UniProtKB-KW"/>
</dbReference>
<comment type="similarity">
    <text evidence="20">Belongs to the peroxidase family. Classical plant (class III) peroxidase subfamily.</text>
</comment>
<feature type="binding site" evidence="17">
    <location>
        <position position="84"/>
    </location>
    <ligand>
        <name>Ca(2+)</name>
        <dbReference type="ChEBI" id="CHEBI:29108"/>
        <label>1</label>
    </ligand>
</feature>
<dbReference type="PANTHER" id="PTHR31517">
    <property type="match status" value="1"/>
</dbReference>
<feature type="binding site" evidence="17">
    <location>
        <position position="90"/>
    </location>
    <ligand>
        <name>Ca(2+)</name>
        <dbReference type="ChEBI" id="CHEBI:29108"/>
        <label>1</label>
    </ligand>
</feature>
<dbReference type="GO" id="GO:0005576">
    <property type="term" value="C:extracellular region"/>
    <property type="evidence" value="ECO:0007669"/>
    <property type="project" value="UniProtKB-SubCell"/>
</dbReference>
<feature type="binding site" evidence="17">
    <location>
        <position position="263"/>
    </location>
    <ligand>
        <name>Ca(2+)</name>
        <dbReference type="ChEBI" id="CHEBI:29108"/>
        <label>2</label>
    </ligand>
</feature>
<evidence type="ECO:0000259" key="21">
    <source>
        <dbReference type="PROSITE" id="PS50873"/>
    </source>
</evidence>
<dbReference type="PANTHER" id="PTHR31517:SF48">
    <property type="entry name" value="PEROXIDASE 16-RELATED"/>
    <property type="match status" value="1"/>
</dbReference>